<feature type="DNA-binding region" description="OmpR/PhoB-type" evidence="5">
    <location>
        <begin position="1"/>
        <end position="105"/>
    </location>
</feature>
<dbReference type="SMART" id="SM00862">
    <property type="entry name" value="Trans_reg_C"/>
    <property type="match status" value="1"/>
</dbReference>
<dbReference type="Proteomes" id="UP000192674">
    <property type="component" value="Unassembled WGS sequence"/>
</dbReference>
<dbReference type="Pfam" id="PF00486">
    <property type="entry name" value="Trans_reg_C"/>
    <property type="match status" value="1"/>
</dbReference>
<dbReference type="Pfam" id="PF03704">
    <property type="entry name" value="BTAD"/>
    <property type="match status" value="1"/>
</dbReference>
<reference evidence="8 9" key="1">
    <citation type="submission" date="2017-04" db="EMBL/GenBank/DDBJ databases">
        <authorList>
            <person name="Afonso C.L."/>
            <person name="Miller P.J."/>
            <person name="Scott M.A."/>
            <person name="Spackman E."/>
            <person name="Goraichik I."/>
            <person name="Dimitrov K.M."/>
            <person name="Suarez D.L."/>
            <person name="Swayne D.E."/>
        </authorList>
    </citation>
    <scope>NUCLEOTIDE SEQUENCE [LARGE SCALE GENOMIC DNA]</scope>
    <source>
        <strain evidence="8 9">DSM 43828</strain>
    </source>
</reference>
<evidence type="ECO:0000256" key="4">
    <source>
        <dbReference type="ARBA" id="ARBA00023163"/>
    </source>
</evidence>
<dbReference type="PROSITE" id="PS00622">
    <property type="entry name" value="HTH_LUXR_1"/>
    <property type="match status" value="1"/>
</dbReference>
<keyword evidence="2" id="KW-0805">Transcription regulation</keyword>
<feature type="domain" description="HTH luxR-type" evidence="6">
    <location>
        <begin position="1147"/>
        <end position="1212"/>
    </location>
</feature>
<dbReference type="Gene3D" id="1.25.40.10">
    <property type="entry name" value="Tetratricopeptide repeat domain"/>
    <property type="match status" value="2"/>
</dbReference>
<dbReference type="InterPro" id="IPR001867">
    <property type="entry name" value="OmpR/PhoB-type_DNA-bd"/>
</dbReference>
<dbReference type="InterPro" id="IPR027417">
    <property type="entry name" value="P-loop_NTPase"/>
</dbReference>
<dbReference type="Pfam" id="PF13191">
    <property type="entry name" value="AAA_16"/>
    <property type="match status" value="1"/>
</dbReference>
<dbReference type="PROSITE" id="PS51755">
    <property type="entry name" value="OMPR_PHOB"/>
    <property type="match status" value="1"/>
</dbReference>
<evidence type="ECO:0000259" key="7">
    <source>
        <dbReference type="PROSITE" id="PS51755"/>
    </source>
</evidence>
<dbReference type="InterPro" id="IPR000792">
    <property type="entry name" value="Tscrpt_reg_LuxR_C"/>
</dbReference>
<dbReference type="InterPro" id="IPR051677">
    <property type="entry name" value="AfsR-DnrI-RedD_regulator"/>
</dbReference>
<keyword evidence="3 5" id="KW-0238">DNA-binding</keyword>
<dbReference type="SMART" id="SM01043">
    <property type="entry name" value="BTAD"/>
    <property type="match status" value="1"/>
</dbReference>
<dbReference type="CDD" id="cd00383">
    <property type="entry name" value="trans_reg_C"/>
    <property type="match status" value="1"/>
</dbReference>
<evidence type="ECO:0000256" key="5">
    <source>
        <dbReference type="PROSITE-ProRule" id="PRU01091"/>
    </source>
</evidence>
<evidence type="ECO:0000256" key="2">
    <source>
        <dbReference type="ARBA" id="ARBA00023015"/>
    </source>
</evidence>
<dbReference type="AlphaFoldDB" id="A0A1Y5XRR9"/>
<proteinExistence type="inferred from homology"/>
<comment type="similarity">
    <text evidence="1">Belongs to the AfsR/DnrI/RedD regulatory family.</text>
</comment>
<dbReference type="PANTHER" id="PTHR35807:SF1">
    <property type="entry name" value="TRANSCRIPTIONAL REGULATOR REDD"/>
    <property type="match status" value="1"/>
</dbReference>
<dbReference type="SUPFAM" id="SSF48452">
    <property type="entry name" value="TPR-like"/>
    <property type="match status" value="2"/>
</dbReference>
<dbReference type="InterPro" id="IPR011990">
    <property type="entry name" value="TPR-like_helical_dom_sf"/>
</dbReference>
<gene>
    <name evidence="8" type="ORF">SAMN05661093_04285</name>
</gene>
<dbReference type="Gene3D" id="1.10.10.10">
    <property type="entry name" value="Winged helix-like DNA-binding domain superfamily/Winged helix DNA-binding domain"/>
    <property type="match status" value="2"/>
</dbReference>
<sequence length="1212" mass="131778">MAAEPVEPLRVQVLGTVSAWRGEEQLDLGSGRQRAVFAALAMRANRVVSREDLVSSVWGDNPPTGASGSLYTYVSRLRRVLEPDRSRWSGGQTLVSAGSGYSLQLGDGQLDVIEFDRLRESANELWNRRDLTAAKAAMDAALALWHGEALAGIQGPSAALHRKRLAELRLAALERRAEIMLGSGDINGAVTELYRLASAHPLRESLRGLLMTALHRGGRDPEALEVYEETKQILIEQLGIEPGANLRRVYNEIVARPTASTPAPRTPSLAKVAMPDVFVGRGNELSALRNRLADALHGSGAAVWVEGESGIGKSALLSAALGDAADRGGQLLWAAGDEVGRRFPLGLITSCLGVEVRSTDPRRVAVAESLRAGESGNPQPWHPEDPLLAAVEQLIDLVDQLCADGPVVLVLDDLQWADDASLLVWHRLVRLTRQLPLLLVGSARPLPRRAELDQLRSVVSTWGGDLHLLEPLDEAGTAELAGRLIGAEPGPTLLGLTDSAAGNPAFIREIVHALVRDKAVTIADGVADVDDIDIEGLTTAQPTLASVVTRRTGHLANLTKDALRWAALLGVEFDLGDLATVMTRPASELIRAIEEATAAGVLREAGQRFAFRHPLVRRALYEAMPEAVRVALHRQAAETLDEAGAQVSLVAAQLQGAGVPVDAWVTRWLIANTNAVARRSPTNAAELLERAITSPGLRDEARETLTARLARVKFWLGRSPEAEARSVLAMTTDPERAAEMRLVLAYLDYLGHDNARAIEALDQVIGDPDVPEHWRARHQALRWMVVRSGLYDPVSAEQDAAAELAKALEDKDAFSIAQWSQYLWLTASMLRKHPEALEHINVSISAISGQTELADLLVSFLDNKMFTLQNLDRLDDAGQTLDAARHLVSRVNLPSGPHIAAAVHYFWLGRWDEALADLDSVMRDGPEITFYGLRQHGVIRLLHGTAALIAVHRDDSVSLERHLKMAAELTDPTPEAKDNIDFLMMAQALAAEQRGRSTEALQILTPALDHGYSRMMLRHQWLPKLVRLAIDLGEHDLAEQALKVCETEAEMEVRPARAAAAVQWCRGLIEQDPGALLTVAKHFAVTGRKVEHGMAAEDAAILLAADRRLDEARDALHDAIIVYTELGAAWDIRRAESRLAPFGLRPITVPTGPLSRVEIRIARLVAAGWPNADIATQLSLSRSTVQMHVSRILRKLGVDSRLAITNDLIGQG</sequence>
<dbReference type="Gene3D" id="3.40.50.300">
    <property type="entry name" value="P-loop containing nucleotide triphosphate hydrolases"/>
    <property type="match status" value="1"/>
</dbReference>
<keyword evidence="9" id="KW-1185">Reference proteome</keyword>
<keyword evidence="4" id="KW-0804">Transcription</keyword>
<dbReference type="GO" id="GO:0006355">
    <property type="term" value="P:regulation of DNA-templated transcription"/>
    <property type="evidence" value="ECO:0007669"/>
    <property type="project" value="InterPro"/>
</dbReference>
<dbReference type="CDD" id="cd15831">
    <property type="entry name" value="BTAD"/>
    <property type="match status" value="1"/>
</dbReference>
<dbReference type="GO" id="GO:0003677">
    <property type="term" value="F:DNA binding"/>
    <property type="evidence" value="ECO:0007669"/>
    <property type="project" value="UniProtKB-UniRule"/>
</dbReference>
<evidence type="ECO:0000256" key="1">
    <source>
        <dbReference type="ARBA" id="ARBA00005820"/>
    </source>
</evidence>
<feature type="domain" description="OmpR/PhoB-type" evidence="7">
    <location>
        <begin position="1"/>
        <end position="105"/>
    </location>
</feature>
<dbReference type="SUPFAM" id="SSF52540">
    <property type="entry name" value="P-loop containing nucleoside triphosphate hydrolases"/>
    <property type="match status" value="1"/>
</dbReference>
<dbReference type="PANTHER" id="PTHR35807">
    <property type="entry name" value="TRANSCRIPTIONAL REGULATOR REDD-RELATED"/>
    <property type="match status" value="1"/>
</dbReference>
<dbReference type="InterPro" id="IPR005158">
    <property type="entry name" value="BTAD"/>
</dbReference>
<dbReference type="Pfam" id="PF00196">
    <property type="entry name" value="GerE"/>
    <property type="match status" value="1"/>
</dbReference>
<dbReference type="PROSITE" id="PS50043">
    <property type="entry name" value="HTH_LUXR_2"/>
    <property type="match status" value="1"/>
</dbReference>
<evidence type="ECO:0000313" key="9">
    <source>
        <dbReference type="Proteomes" id="UP000192674"/>
    </source>
</evidence>
<dbReference type="InterPro" id="IPR016032">
    <property type="entry name" value="Sig_transdc_resp-reg_C-effctor"/>
</dbReference>
<dbReference type="CDD" id="cd06170">
    <property type="entry name" value="LuxR_C_like"/>
    <property type="match status" value="1"/>
</dbReference>
<accession>A0A1Y5XRR9</accession>
<dbReference type="RefSeq" id="WP_084428602.1">
    <property type="nucleotide sequence ID" value="NZ_FWXV01000003.1"/>
</dbReference>
<name>A0A1Y5XRR9_KIBAR</name>
<protein>
    <submittedName>
        <fullName evidence="8">Transcriptional regulatory protein, C terminal</fullName>
    </submittedName>
</protein>
<organism evidence="8 9">
    <name type="scientific">Kibdelosporangium aridum</name>
    <dbReference type="NCBI Taxonomy" id="2030"/>
    <lineage>
        <taxon>Bacteria</taxon>
        <taxon>Bacillati</taxon>
        <taxon>Actinomycetota</taxon>
        <taxon>Actinomycetes</taxon>
        <taxon>Pseudonocardiales</taxon>
        <taxon>Pseudonocardiaceae</taxon>
        <taxon>Kibdelosporangium</taxon>
    </lineage>
</organism>
<dbReference type="SMART" id="SM00421">
    <property type="entry name" value="HTH_LUXR"/>
    <property type="match status" value="1"/>
</dbReference>
<evidence type="ECO:0000259" key="6">
    <source>
        <dbReference type="PROSITE" id="PS50043"/>
    </source>
</evidence>
<dbReference type="PRINTS" id="PR00038">
    <property type="entry name" value="HTHLUXR"/>
</dbReference>
<dbReference type="SUPFAM" id="SSF46894">
    <property type="entry name" value="C-terminal effector domain of the bipartite response regulators"/>
    <property type="match status" value="2"/>
</dbReference>
<dbReference type="OrthoDB" id="8482304at2"/>
<dbReference type="EMBL" id="FWXV01000003">
    <property type="protein sequence ID" value="SMD08146.1"/>
    <property type="molecule type" value="Genomic_DNA"/>
</dbReference>
<dbReference type="InterPro" id="IPR036388">
    <property type="entry name" value="WH-like_DNA-bd_sf"/>
</dbReference>
<dbReference type="GO" id="GO:0000160">
    <property type="term" value="P:phosphorelay signal transduction system"/>
    <property type="evidence" value="ECO:0007669"/>
    <property type="project" value="InterPro"/>
</dbReference>
<dbReference type="InterPro" id="IPR041664">
    <property type="entry name" value="AAA_16"/>
</dbReference>
<evidence type="ECO:0000256" key="3">
    <source>
        <dbReference type="ARBA" id="ARBA00023125"/>
    </source>
</evidence>
<evidence type="ECO:0000313" key="8">
    <source>
        <dbReference type="EMBL" id="SMD08146.1"/>
    </source>
</evidence>